<keyword evidence="2" id="KW-1185">Reference proteome</keyword>
<dbReference type="Proteomes" id="UP000637383">
    <property type="component" value="Unassembled WGS sequence"/>
</dbReference>
<dbReference type="RefSeq" id="WP_190958532.1">
    <property type="nucleotide sequence ID" value="NZ_JACJTU010000040.1"/>
</dbReference>
<gene>
    <name evidence="1" type="ORF">H6H03_29465</name>
</gene>
<reference evidence="1 2" key="1">
    <citation type="journal article" date="2020" name="ISME J.">
        <title>Comparative genomics reveals insights into cyanobacterial evolution and habitat adaptation.</title>
        <authorList>
            <person name="Chen M.Y."/>
            <person name="Teng W.K."/>
            <person name="Zhao L."/>
            <person name="Hu C.X."/>
            <person name="Zhou Y.K."/>
            <person name="Han B.P."/>
            <person name="Song L.R."/>
            <person name="Shu W.S."/>
        </authorList>
    </citation>
    <scope>NUCLEOTIDE SEQUENCE [LARGE SCALE GENOMIC DNA]</scope>
    <source>
        <strain evidence="1 2">FACHB-159</strain>
    </source>
</reference>
<evidence type="ECO:0000313" key="1">
    <source>
        <dbReference type="EMBL" id="MBD2737969.1"/>
    </source>
</evidence>
<sequence>MIKPVPPSSQGRQDAHPRRFNWIFLICQSLSYQVTTLYKSLLGLKLRLLLILRSLPEAYLIAYYSNRSLD</sequence>
<organism evidence="1 2">
    <name type="scientific">Nostoc paludosum FACHB-159</name>
    <dbReference type="NCBI Taxonomy" id="2692908"/>
    <lineage>
        <taxon>Bacteria</taxon>
        <taxon>Bacillati</taxon>
        <taxon>Cyanobacteriota</taxon>
        <taxon>Cyanophyceae</taxon>
        <taxon>Nostocales</taxon>
        <taxon>Nostocaceae</taxon>
        <taxon>Nostoc</taxon>
    </lineage>
</organism>
<evidence type="ECO:0000313" key="2">
    <source>
        <dbReference type="Proteomes" id="UP000637383"/>
    </source>
</evidence>
<comment type="caution">
    <text evidence="1">The sequence shown here is derived from an EMBL/GenBank/DDBJ whole genome shotgun (WGS) entry which is preliminary data.</text>
</comment>
<name>A0ABR8KGI6_9NOSO</name>
<dbReference type="EMBL" id="JACJTU010000040">
    <property type="protein sequence ID" value="MBD2737969.1"/>
    <property type="molecule type" value="Genomic_DNA"/>
</dbReference>
<proteinExistence type="predicted"/>
<protein>
    <submittedName>
        <fullName evidence="1">Uncharacterized protein</fullName>
    </submittedName>
</protein>
<accession>A0ABR8KGI6</accession>